<dbReference type="InterPro" id="IPR012907">
    <property type="entry name" value="Peptidase_S11_C"/>
</dbReference>
<evidence type="ECO:0000256" key="1">
    <source>
        <dbReference type="ARBA" id="ARBA00003217"/>
    </source>
</evidence>
<dbReference type="InterPro" id="IPR015956">
    <property type="entry name" value="Peniciliin-bd_prot_C_sf"/>
</dbReference>
<sequence length="403" mass="43837">MKCLLLRISLIVLCLDCANTWAAPLSLGAMIPSAPRLSAKAWVLMDATTGDIIVEHDSNEHLPPASLTKLMTVYVATRNIQAGRLKLDEPVTVSENAWRTEGSRMFLDPGSQVTVNDLLHGIVIDSGNDASVALAEHVAGSSEIYADLMNRTAQSLGLNDTHFMNPTGLPDPSHYSSARDMAVLANAIIRDESAFYPLYAKKHFTWNNIRQANRNLLLWRDSTVDGLKTGHTQAAGYCMVTSAVRDGRRLITAVFGSTSTSSRASDTQKLLTYGYRFYKNQTLHTGASTLATPILWKGEKRALAVGILDDLTLTMAKKAIRKPQSSLHINSPLIAPVAKGTVVGTLDIYDGDQKLVTRPLVALEDVPAGGWWTRWSDAVRLVIMGWLSDEKARPALQLSASAG</sequence>
<dbReference type="SUPFAM" id="SSF69189">
    <property type="entry name" value="Penicillin-binding protein associated domain"/>
    <property type="match status" value="1"/>
</dbReference>
<evidence type="ECO:0000256" key="11">
    <source>
        <dbReference type="ARBA" id="ARBA00023316"/>
    </source>
</evidence>
<gene>
    <name evidence="16" type="ORF">SAMN04490201_2895</name>
</gene>
<keyword evidence="9" id="KW-0133">Cell shape</keyword>
<dbReference type="PRINTS" id="PR00725">
    <property type="entry name" value="DADACBPTASE1"/>
</dbReference>
<dbReference type="GO" id="GO:0004180">
    <property type="term" value="F:carboxypeptidase activity"/>
    <property type="evidence" value="ECO:0007669"/>
    <property type="project" value="UniProtKB-KW"/>
</dbReference>
<evidence type="ECO:0000256" key="13">
    <source>
        <dbReference type="RuleBase" id="RU004016"/>
    </source>
</evidence>
<evidence type="ECO:0000256" key="6">
    <source>
        <dbReference type="ARBA" id="ARBA00022670"/>
    </source>
</evidence>
<dbReference type="PANTHER" id="PTHR21581:SF6">
    <property type="entry name" value="TRAFFICKING PROTEIN PARTICLE COMPLEX SUBUNIT 12"/>
    <property type="match status" value="1"/>
</dbReference>
<evidence type="ECO:0000256" key="12">
    <source>
        <dbReference type="ARBA" id="ARBA00034000"/>
    </source>
</evidence>
<feature type="signal peptide" evidence="14">
    <location>
        <begin position="1"/>
        <end position="22"/>
    </location>
</feature>
<organism evidence="16 17">
    <name type="scientific">Pseudomonas psychrophila</name>
    <dbReference type="NCBI Taxonomy" id="122355"/>
    <lineage>
        <taxon>Bacteria</taxon>
        <taxon>Pseudomonadati</taxon>
        <taxon>Pseudomonadota</taxon>
        <taxon>Gammaproteobacteria</taxon>
        <taxon>Pseudomonadales</taxon>
        <taxon>Pseudomonadaceae</taxon>
        <taxon>Pseudomonas</taxon>
    </lineage>
</organism>
<accession>A0ABY0VVQ5</accession>
<dbReference type="SUPFAM" id="SSF56601">
    <property type="entry name" value="beta-lactamase/transpeptidase-like"/>
    <property type="match status" value="1"/>
</dbReference>
<dbReference type="InterPro" id="IPR012338">
    <property type="entry name" value="Beta-lactam/transpept-like"/>
</dbReference>
<dbReference type="InterPro" id="IPR018044">
    <property type="entry name" value="Peptidase_S11"/>
</dbReference>
<dbReference type="Pfam" id="PF00768">
    <property type="entry name" value="Peptidase_S11"/>
    <property type="match status" value="1"/>
</dbReference>
<evidence type="ECO:0000256" key="4">
    <source>
        <dbReference type="ARBA" id="ARBA00012448"/>
    </source>
</evidence>
<evidence type="ECO:0000256" key="8">
    <source>
        <dbReference type="ARBA" id="ARBA00022801"/>
    </source>
</evidence>
<comment type="pathway">
    <text evidence="2">Cell wall biogenesis; peptidoglycan biosynthesis.</text>
</comment>
<comment type="function">
    <text evidence="1">Removes C-terminal D-alanyl residues from sugar-peptide cell wall precursors.</text>
</comment>
<keyword evidence="7 14" id="KW-0732">Signal</keyword>
<keyword evidence="8" id="KW-0378">Hydrolase</keyword>
<reference evidence="16 17" key="1">
    <citation type="submission" date="2016-10" db="EMBL/GenBank/DDBJ databases">
        <authorList>
            <person name="Varghese N."/>
            <person name="Submissions S."/>
        </authorList>
    </citation>
    <scope>NUCLEOTIDE SEQUENCE [LARGE SCALE GENOMIC DNA]</scope>
    <source>
        <strain evidence="16 17">BS3667</strain>
    </source>
</reference>
<dbReference type="Proteomes" id="UP000182058">
    <property type="component" value="Chromosome I"/>
</dbReference>
<keyword evidence="6" id="KW-0645">Protease</keyword>
<evidence type="ECO:0000256" key="7">
    <source>
        <dbReference type="ARBA" id="ARBA00022729"/>
    </source>
</evidence>
<comment type="catalytic activity">
    <reaction evidence="12">
        <text>Preferential cleavage: (Ac)2-L-Lys-D-Ala-|-D-Ala. Also transpeptidation of peptidyl-alanyl moieties that are N-acyl substituents of D-alanine.</text>
        <dbReference type="EC" id="3.4.16.4"/>
    </reaction>
</comment>
<dbReference type="InterPro" id="IPR037167">
    <property type="entry name" value="Peptidase_S11_C_sf"/>
</dbReference>
<keyword evidence="5 16" id="KW-0121">Carboxypeptidase</keyword>
<dbReference type="EC" id="3.4.16.4" evidence="4"/>
<dbReference type="Pfam" id="PF07943">
    <property type="entry name" value="PBP5_C"/>
    <property type="match status" value="1"/>
</dbReference>
<evidence type="ECO:0000313" key="16">
    <source>
        <dbReference type="EMBL" id="SDU58721.1"/>
    </source>
</evidence>
<evidence type="ECO:0000313" key="17">
    <source>
        <dbReference type="Proteomes" id="UP000182058"/>
    </source>
</evidence>
<evidence type="ECO:0000259" key="15">
    <source>
        <dbReference type="SMART" id="SM00936"/>
    </source>
</evidence>
<feature type="chain" id="PRO_5045109438" description="serine-type D-Ala-D-Ala carboxypeptidase" evidence="14">
    <location>
        <begin position="23"/>
        <end position="403"/>
    </location>
</feature>
<evidence type="ECO:0000256" key="10">
    <source>
        <dbReference type="ARBA" id="ARBA00022984"/>
    </source>
</evidence>
<evidence type="ECO:0000256" key="9">
    <source>
        <dbReference type="ARBA" id="ARBA00022960"/>
    </source>
</evidence>
<comment type="similarity">
    <text evidence="3 13">Belongs to the peptidase S11 family.</text>
</comment>
<evidence type="ECO:0000256" key="14">
    <source>
        <dbReference type="SAM" id="SignalP"/>
    </source>
</evidence>
<dbReference type="EMBL" id="LT629795">
    <property type="protein sequence ID" value="SDU58721.1"/>
    <property type="molecule type" value="Genomic_DNA"/>
</dbReference>
<keyword evidence="17" id="KW-1185">Reference proteome</keyword>
<evidence type="ECO:0000256" key="2">
    <source>
        <dbReference type="ARBA" id="ARBA00004752"/>
    </source>
</evidence>
<keyword evidence="10" id="KW-0573">Peptidoglycan synthesis</keyword>
<protein>
    <recommendedName>
        <fullName evidence="4">serine-type D-Ala-D-Ala carboxypeptidase</fullName>
        <ecNumber evidence="4">3.4.16.4</ecNumber>
    </recommendedName>
</protein>
<keyword evidence="11" id="KW-0961">Cell wall biogenesis/degradation</keyword>
<evidence type="ECO:0000256" key="5">
    <source>
        <dbReference type="ARBA" id="ARBA00022645"/>
    </source>
</evidence>
<dbReference type="SMART" id="SM00936">
    <property type="entry name" value="PBP5_C"/>
    <property type="match status" value="1"/>
</dbReference>
<dbReference type="InterPro" id="IPR001967">
    <property type="entry name" value="Peptidase_S11_N"/>
</dbReference>
<dbReference type="Gene3D" id="3.40.710.10">
    <property type="entry name" value="DD-peptidase/beta-lactamase superfamily"/>
    <property type="match status" value="1"/>
</dbReference>
<dbReference type="PANTHER" id="PTHR21581">
    <property type="entry name" value="D-ALANYL-D-ALANINE CARBOXYPEPTIDASE"/>
    <property type="match status" value="1"/>
</dbReference>
<evidence type="ECO:0000256" key="3">
    <source>
        <dbReference type="ARBA" id="ARBA00007164"/>
    </source>
</evidence>
<dbReference type="Gene3D" id="2.60.410.10">
    <property type="entry name" value="D-Ala-D-Ala carboxypeptidase, C-terminal domain"/>
    <property type="match status" value="1"/>
</dbReference>
<name>A0ABY0VVQ5_9PSED</name>
<feature type="domain" description="Peptidase S11 D-Ala-D-Ala carboxypeptidase A C-terminal" evidence="15">
    <location>
        <begin position="278"/>
        <end position="368"/>
    </location>
</feature>
<proteinExistence type="inferred from homology"/>